<evidence type="ECO:0000313" key="9">
    <source>
        <dbReference type="Proteomes" id="UP000184047"/>
    </source>
</evidence>
<comment type="subcellular location">
    <subcellularLocation>
        <location evidence="1">Membrane</location>
        <topology evidence="1">Multi-pass membrane protein</topology>
    </subcellularLocation>
</comment>
<feature type="transmembrane region" description="Helical" evidence="5">
    <location>
        <begin position="219"/>
        <end position="237"/>
    </location>
</feature>
<feature type="domain" description="Cation efflux protein transmembrane" evidence="7">
    <location>
        <begin position="89"/>
        <end position="262"/>
    </location>
</feature>
<keyword evidence="2 5" id="KW-0812">Transmembrane</keyword>
<evidence type="ECO:0000256" key="3">
    <source>
        <dbReference type="ARBA" id="ARBA00022989"/>
    </source>
</evidence>
<dbReference type="SUPFAM" id="SSF161111">
    <property type="entry name" value="Cation efflux protein transmembrane domain-like"/>
    <property type="match status" value="1"/>
</dbReference>
<dbReference type="InterPro" id="IPR006121">
    <property type="entry name" value="HMA_dom"/>
</dbReference>
<proteinExistence type="predicted"/>
<dbReference type="InterPro" id="IPR058533">
    <property type="entry name" value="Cation_efflux_TM"/>
</dbReference>
<dbReference type="Gene3D" id="3.30.70.100">
    <property type="match status" value="1"/>
</dbReference>
<feature type="domain" description="HMA" evidence="6">
    <location>
        <begin position="5"/>
        <end position="60"/>
    </location>
</feature>
<dbReference type="Pfam" id="PF01545">
    <property type="entry name" value="Cation_efflux"/>
    <property type="match status" value="1"/>
</dbReference>
<organism evidence="8 9">
    <name type="scientific">Chryseobacterium oranimense</name>
    <dbReference type="NCBI Taxonomy" id="421058"/>
    <lineage>
        <taxon>Bacteria</taxon>
        <taxon>Pseudomonadati</taxon>
        <taxon>Bacteroidota</taxon>
        <taxon>Flavobacteriia</taxon>
        <taxon>Flavobacteriales</taxon>
        <taxon>Weeksellaceae</taxon>
        <taxon>Chryseobacterium group</taxon>
        <taxon>Chryseobacterium</taxon>
    </lineage>
</organism>
<dbReference type="EMBL" id="FQWT01000001">
    <property type="protein sequence ID" value="SHG56722.1"/>
    <property type="molecule type" value="Genomic_DNA"/>
</dbReference>
<dbReference type="SUPFAM" id="SSF55008">
    <property type="entry name" value="HMA, heavy metal-associated domain"/>
    <property type="match status" value="1"/>
</dbReference>
<reference evidence="9" key="1">
    <citation type="submission" date="2016-11" db="EMBL/GenBank/DDBJ databases">
        <authorList>
            <person name="Varghese N."/>
            <person name="Submissions S."/>
        </authorList>
    </citation>
    <scope>NUCLEOTIDE SEQUENCE [LARGE SCALE GENOMIC DNA]</scope>
    <source>
        <strain evidence="9">DSM 19055</strain>
    </source>
</reference>
<accession>A0A1M5KV40</accession>
<keyword evidence="3 5" id="KW-1133">Transmembrane helix</keyword>
<evidence type="ECO:0000256" key="2">
    <source>
        <dbReference type="ARBA" id="ARBA00022692"/>
    </source>
</evidence>
<feature type="transmembrane region" description="Helical" evidence="5">
    <location>
        <begin position="176"/>
        <end position="199"/>
    </location>
</feature>
<protein>
    <submittedName>
        <fullName evidence="8">Heavy-metal-associated domain-containing protein</fullName>
    </submittedName>
</protein>
<name>A0A1M5KV40_9FLAO</name>
<dbReference type="InterPro" id="IPR027469">
    <property type="entry name" value="Cation_efflux_TMD_sf"/>
</dbReference>
<evidence type="ECO:0000256" key="5">
    <source>
        <dbReference type="SAM" id="Phobius"/>
    </source>
</evidence>
<dbReference type="RefSeq" id="WP_073060387.1">
    <property type="nucleotide sequence ID" value="NZ_FQWT01000001.1"/>
</dbReference>
<dbReference type="GO" id="GO:0016020">
    <property type="term" value="C:membrane"/>
    <property type="evidence" value="ECO:0007669"/>
    <property type="project" value="UniProtKB-SubCell"/>
</dbReference>
<keyword evidence="9" id="KW-1185">Reference proteome</keyword>
<dbReference type="InterPro" id="IPR036163">
    <property type="entry name" value="HMA_dom_sf"/>
</dbReference>
<dbReference type="GO" id="GO:0008324">
    <property type="term" value="F:monoatomic cation transmembrane transporter activity"/>
    <property type="evidence" value="ECO:0007669"/>
    <property type="project" value="InterPro"/>
</dbReference>
<evidence type="ECO:0000259" key="6">
    <source>
        <dbReference type="Pfam" id="PF00403"/>
    </source>
</evidence>
<dbReference type="Gene3D" id="1.20.1510.10">
    <property type="entry name" value="Cation efflux protein transmembrane domain"/>
    <property type="match status" value="1"/>
</dbReference>
<dbReference type="Proteomes" id="UP000184047">
    <property type="component" value="Unassembled WGS sequence"/>
</dbReference>
<feature type="transmembrane region" description="Helical" evidence="5">
    <location>
        <begin position="122"/>
        <end position="140"/>
    </location>
</feature>
<dbReference type="STRING" id="421058.SAMN05421866_0850"/>
<evidence type="ECO:0000256" key="1">
    <source>
        <dbReference type="ARBA" id="ARBA00004141"/>
    </source>
</evidence>
<dbReference type="Pfam" id="PF00403">
    <property type="entry name" value="HMA"/>
    <property type="match status" value="1"/>
</dbReference>
<feature type="transmembrane region" description="Helical" evidence="5">
    <location>
        <begin position="152"/>
        <end position="170"/>
    </location>
</feature>
<dbReference type="AlphaFoldDB" id="A0A1M5KV40"/>
<evidence type="ECO:0000256" key="4">
    <source>
        <dbReference type="ARBA" id="ARBA00023136"/>
    </source>
</evidence>
<dbReference type="OrthoDB" id="9799649at2"/>
<gene>
    <name evidence="8" type="ORF">SAMN05421866_0850</name>
</gene>
<dbReference type="GO" id="GO:0046872">
    <property type="term" value="F:metal ion binding"/>
    <property type="evidence" value="ECO:0007669"/>
    <property type="project" value="InterPro"/>
</dbReference>
<evidence type="ECO:0000259" key="7">
    <source>
        <dbReference type="Pfam" id="PF01545"/>
    </source>
</evidence>
<evidence type="ECO:0000313" key="8">
    <source>
        <dbReference type="EMBL" id="SHG56722.1"/>
    </source>
</evidence>
<keyword evidence="4 5" id="KW-0472">Membrane</keyword>
<feature type="transmembrane region" description="Helical" evidence="5">
    <location>
        <begin position="243"/>
        <end position="264"/>
    </location>
</feature>
<sequence>MKKSTFEIKRMDCSAEEQMIRMKLSEITGISRLDFNLAARKLEVYHLDNMEQIKAAISELNLKDSYIGSVDSLDHNPVQKDERKERKLLWLVLLINAFFFGLEIITGFISNSMGLVADSLDMLADALVYGLSLWAVGGSIMRKKNIAKVSGYLQLILAVLGFFEVIRRFMGYGETPVFSTMITISLLALMGNAASLIILRRTNSDDAHIKASQLFTSNYVIINIGVILAGILVYVTSSRIPDLIVGTVVFAIVIRGAFSIMKLAK</sequence>
<feature type="transmembrane region" description="Helical" evidence="5">
    <location>
        <begin position="88"/>
        <end position="110"/>
    </location>
</feature>